<proteinExistence type="predicted"/>
<organism evidence="1">
    <name type="scientific">Desulfamplus magnetovallimortis BW-1</name>
    <dbReference type="NCBI Taxonomy" id="1073250"/>
    <lineage>
        <taxon>Bacteria</taxon>
        <taxon>Pseudomonadati</taxon>
        <taxon>Thermodesulfobacteriota</taxon>
        <taxon>Desulfobacteria</taxon>
        <taxon>Desulfobacterales</taxon>
        <taxon>Desulfobacteraceae</taxon>
        <taxon>Desulfamplus</taxon>
    </lineage>
</organism>
<evidence type="ECO:0000313" key="1">
    <source>
        <dbReference type="EMBL" id="AEX00097.1"/>
    </source>
</evidence>
<reference evidence="1" key="1">
    <citation type="journal article" date="2011" name="Science">
        <title>A cultured greigite-producing magnetotactic bacterium in a novel group of sulfate-reducing bacteria.</title>
        <authorList>
            <person name="Lefevre C.T."/>
            <person name="Menguy N."/>
            <person name="Abreu F."/>
            <person name="Lins U."/>
            <person name="Posfai M."/>
            <person name="Prozorov T."/>
            <person name="Pignol D."/>
            <person name="Frankel R.B."/>
            <person name="Bazylinski D.A."/>
        </authorList>
    </citation>
    <scope>NUCLEOTIDE SEQUENCE</scope>
    <source>
        <strain evidence="1">BW-1</strain>
    </source>
</reference>
<accession>G9JKB9</accession>
<name>G9JKB9_9BACT</name>
<dbReference type="AlphaFoldDB" id="G9JKB9"/>
<sequence length="112" mass="11323">MGMMMQAAATAPAFQPAYQGNINNTTPAGQFVCPVHGAAGMPHFDSAGNPICPFGDQIMQFHSIGGNIMGSPYNGNTGNAARGIQSLPGTYGTAVPYGSGVSPNRYTLAAGG</sequence>
<protein>
    <submittedName>
        <fullName evidence="1">HMP3</fullName>
    </submittedName>
</protein>
<dbReference type="EMBL" id="JN845572">
    <property type="protein sequence ID" value="AEX00097.1"/>
    <property type="molecule type" value="Genomic_DNA"/>
</dbReference>